<dbReference type="GO" id="GO:0015074">
    <property type="term" value="P:DNA integration"/>
    <property type="evidence" value="ECO:0007669"/>
    <property type="project" value="InterPro"/>
</dbReference>
<dbReference type="InterPro" id="IPR036397">
    <property type="entry name" value="RNaseH_sf"/>
</dbReference>
<evidence type="ECO:0000259" key="2">
    <source>
        <dbReference type="PROSITE" id="PS50994"/>
    </source>
</evidence>
<accession>A0A699HI95</accession>
<evidence type="ECO:0000313" key="3">
    <source>
        <dbReference type="EMBL" id="GEY31791.1"/>
    </source>
</evidence>
<reference evidence="3" key="1">
    <citation type="journal article" date="2019" name="Sci. Rep.">
        <title>Draft genome of Tanacetum cinerariifolium, the natural source of mosquito coil.</title>
        <authorList>
            <person name="Yamashiro T."/>
            <person name="Shiraishi A."/>
            <person name="Satake H."/>
            <person name="Nakayama K."/>
        </authorList>
    </citation>
    <scope>NUCLEOTIDE SEQUENCE</scope>
</reference>
<evidence type="ECO:0000256" key="1">
    <source>
        <dbReference type="SAM" id="Coils"/>
    </source>
</evidence>
<proteinExistence type="predicted"/>
<dbReference type="GO" id="GO:0003676">
    <property type="term" value="F:nucleic acid binding"/>
    <property type="evidence" value="ECO:0007669"/>
    <property type="project" value="InterPro"/>
</dbReference>
<dbReference type="EMBL" id="BKCJ010168651">
    <property type="protein sequence ID" value="GEY31791.1"/>
    <property type="molecule type" value="Genomic_DNA"/>
</dbReference>
<dbReference type="PANTHER" id="PTHR42648">
    <property type="entry name" value="TRANSPOSASE, PUTATIVE-RELATED"/>
    <property type="match status" value="1"/>
</dbReference>
<dbReference type="InterPro" id="IPR012337">
    <property type="entry name" value="RNaseH-like_sf"/>
</dbReference>
<feature type="domain" description="Integrase catalytic" evidence="2">
    <location>
        <begin position="603"/>
        <end position="708"/>
    </location>
</feature>
<dbReference type="InterPro" id="IPR001584">
    <property type="entry name" value="Integrase_cat-core"/>
</dbReference>
<dbReference type="PANTHER" id="PTHR42648:SF21">
    <property type="entry name" value="CYSTEINE-RICH RLK (RECEPTOR-LIKE PROTEIN KINASE) 8"/>
    <property type="match status" value="1"/>
</dbReference>
<dbReference type="InterPro" id="IPR039537">
    <property type="entry name" value="Retrotran_Ty1/copia-like"/>
</dbReference>
<comment type="caution">
    <text evidence="3">The sequence shown here is derived from an EMBL/GenBank/DDBJ whole genome shotgun (WGS) entry which is preliminary data.</text>
</comment>
<gene>
    <name evidence="3" type="ORF">Tci_403765</name>
</gene>
<keyword evidence="1" id="KW-0175">Coiled coil</keyword>
<dbReference type="Pfam" id="PF14223">
    <property type="entry name" value="Retrotran_gag_2"/>
    <property type="match status" value="1"/>
</dbReference>
<dbReference type="InterPro" id="IPR025724">
    <property type="entry name" value="GAG-pre-integrase_dom"/>
</dbReference>
<dbReference type="CDD" id="cd09272">
    <property type="entry name" value="RNase_HI_RT_Ty1"/>
    <property type="match status" value="1"/>
</dbReference>
<feature type="coiled-coil region" evidence="1">
    <location>
        <begin position="336"/>
        <end position="363"/>
    </location>
</feature>
<sequence length="708" mass="81344">PDKGRSITGYAFLVQGCVVRWKATLQHVVALSTTEAEYMALTEAVKEAIWLKGLLEELGVELNIVTVNCDNQGAIHLSRNHVFHERTKHINVRYHFIREVLEAKTFEVLKVGTEHNAADALTKVVPRHKLQHCLELLSVGISQVKNNKIDLLVQQYEQFDILEDESTASGFSRFNTIITYLKALDEYFSSKNYVRKFLRALHPKWRQKMAAIEESKVLLKFDLDKLIGNLKVYEMIMKKDPEIVKGKKDKYKFVALKEKMESSDDETSSSGSKDEECAMAARDFKNLYRRRGKGMSKTPGMIKKPLLAGHGVIVVKTMKSQRKMKFVSWLKNPTRKKFLKTRREFLKNEVYKLKEKMKHLEKSKAINEGCISCQELGLEIERLKLTQEMLIKQNFEKVLDCVNEMLKAEKSPNDIIGLGFTNSEALMSQASKTKFMQLADIRSMDLTDPSQMDMCALAKGSVEVCLKAELEPDVWIKDSRYSKHMTWNKNILFTYQAYDEGSVIFISNLKGMIIGKGKGIRKISLYVMKIGKSPRDMLCLTTIDDNSTLWHRRVGHANMRLVQFLSSKELVRNFPKLKYDQYFCDACKIAKQVHASHKAKNVLSTSKCLELLHMDLSGPSAIQIYEGNFYTLVIVDDYSRYTWTQFLKTKNKALDQFEILSKKIQNQTACPIVSIRTDHDQEFDNEMHFGAFCDANDITNNFSDPRTP</sequence>
<organism evidence="3">
    <name type="scientific">Tanacetum cinerariifolium</name>
    <name type="common">Dalmatian daisy</name>
    <name type="synonym">Chrysanthemum cinerariifolium</name>
    <dbReference type="NCBI Taxonomy" id="118510"/>
    <lineage>
        <taxon>Eukaryota</taxon>
        <taxon>Viridiplantae</taxon>
        <taxon>Streptophyta</taxon>
        <taxon>Embryophyta</taxon>
        <taxon>Tracheophyta</taxon>
        <taxon>Spermatophyta</taxon>
        <taxon>Magnoliopsida</taxon>
        <taxon>eudicotyledons</taxon>
        <taxon>Gunneridae</taxon>
        <taxon>Pentapetalae</taxon>
        <taxon>asterids</taxon>
        <taxon>campanulids</taxon>
        <taxon>Asterales</taxon>
        <taxon>Asteraceae</taxon>
        <taxon>Asteroideae</taxon>
        <taxon>Anthemideae</taxon>
        <taxon>Anthemidinae</taxon>
        <taxon>Tanacetum</taxon>
    </lineage>
</organism>
<dbReference type="PROSITE" id="PS50994">
    <property type="entry name" value="INTEGRASE"/>
    <property type="match status" value="1"/>
</dbReference>
<dbReference type="Pfam" id="PF00665">
    <property type="entry name" value="rve"/>
    <property type="match status" value="1"/>
</dbReference>
<dbReference type="SUPFAM" id="SSF53098">
    <property type="entry name" value="Ribonuclease H-like"/>
    <property type="match status" value="1"/>
</dbReference>
<dbReference type="AlphaFoldDB" id="A0A699HI95"/>
<feature type="non-terminal residue" evidence="3">
    <location>
        <position position="1"/>
    </location>
</feature>
<dbReference type="Pfam" id="PF13976">
    <property type="entry name" value="gag_pre-integrs"/>
    <property type="match status" value="1"/>
</dbReference>
<name>A0A699HI95_TANCI</name>
<protein>
    <submittedName>
        <fullName evidence="3">Retrovirus-related Pol polyprotein from transposon TNT 1-94</fullName>
    </submittedName>
</protein>
<dbReference type="Gene3D" id="3.30.420.10">
    <property type="entry name" value="Ribonuclease H-like superfamily/Ribonuclease H"/>
    <property type="match status" value="1"/>
</dbReference>